<dbReference type="Pfam" id="PF00089">
    <property type="entry name" value="Trypsin"/>
    <property type="match status" value="1"/>
</dbReference>
<dbReference type="InterPro" id="IPR043504">
    <property type="entry name" value="Peptidase_S1_PA_chymotrypsin"/>
</dbReference>
<evidence type="ECO:0000313" key="14">
    <source>
        <dbReference type="Proteomes" id="UP000594454"/>
    </source>
</evidence>
<evidence type="ECO:0000313" key="13">
    <source>
        <dbReference type="EMBL" id="CAD7082339.1"/>
    </source>
</evidence>
<organism evidence="13 14">
    <name type="scientific">Hermetia illucens</name>
    <name type="common">Black soldier fly</name>
    <dbReference type="NCBI Taxonomy" id="343691"/>
    <lineage>
        <taxon>Eukaryota</taxon>
        <taxon>Metazoa</taxon>
        <taxon>Ecdysozoa</taxon>
        <taxon>Arthropoda</taxon>
        <taxon>Hexapoda</taxon>
        <taxon>Insecta</taxon>
        <taxon>Pterygota</taxon>
        <taxon>Neoptera</taxon>
        <taxon>Endopterygota</taxon>
        <taxon>Diptera</taxon>
        <taxon>Brachycera</taxon>
        <taxon>Stratiomyomorpha</taxon>
        <taxon>Stratiomyidae</taxon>
        <taxon>Hermetiinae</taxon>
        <taxon>Hermetia</taxon>
    </lineage>
</organism>
<dbReference type="PROSITE" id="PS00135">
    <property type="entry name" value="TRYPSIN_SER"/>
    <property type="match status" value="1"/>
</dbReference>
<dbReference type="InterPro" id="IPR009003">
    <property type="entry name" value="Peptidase_S1_PA"/>
</dbReference>
<keyword evidence="6 10" id="KW-0720">Serine protease</keyword>
<dbReference type="CDD" id="cd00190">
    <property type="entry name" value="Tryp_SPc"/>
    <property type="match status" value="1"/>
</dbReference>
<dbReference type="Gene3D" id="2.40.10.10">
    <property type="entry name" value="Trypsin-like serine proteases"/>
    <property type="match status" value="2"/>
</dbReference>
<reference evidence="13 14" key="1">
    <citation type="submission" date="2020-11" db="EMBL/GenBank/DDBJ databases">
        <authorList>
            <person name="Wallbank WR R."/>
            <person name="Pardo Diaz C."/>
            <person name="Kozak K."/>
            <person name="Martin S."/>
            <person name="Jiggins C."/>
            <person name="Moest M."/>
            <person name="Warren A I."/>
            <person name="Generalovic N T."/>
            <person name="Byers J.R.P. K."/>
            <person name="Montejo-Kovacevich G."/>
            <person name="Yen C E."/>
        </authorList>
    </citation>
    <scope>NUCLEOTIDE SEQUENCE [LARGE SCALE GENOMIC DNA]</scope>
</reference>
<dbReference type="Proteomes" id="UP000594454">
    <property type="component" value="Chromosome 2"/>
</dbReference>
<dbReference type="GO" id="GO:0005576">
    <property type="term" value="C:extracellular region"/>
    <property type="evidence" value="ECO:0007669"/>
    <property type="project" value="UniProtKB-SubCell"/>
</dbReference>
<evidence type="ECO:0000256" key="4">
    <source>
        <dbReference type="ARBA" id="ARBA00022729"/>
    </source>
</evidence>
<dbReference type="GO" id="GO:0004252">
    <property type="term" value="F:serine-type endopeptidase activity"/>
    <property type="evidence" value="ECO:0007669"/>
    <property type="project" value="InterPro"/>
</dbReference>
<comment type="similarity">
    <text evidence="9">Belongs to the peptidase S1 family. CLIP subfamily.</text>
</comment>
<proteinExistence type="inferred from homology"/>
<evidence type="ECO:0000256" key="11">
    <source>
        <dbReference type="SAM" id="SignalP"/>
    </source>
</evidence>
<evidence type="ECO:0000256" key="5">
    <source>
        <dbReference type="ARBA" id="ARBA00022801"/>
    </source>
</evidence>
<evidence type="ECO:0000256" key="10">
    <source>
        <dbReference type="RuleBase" id="RU363034"/>
    </source>
</evidence>
<dbReference type="OrthoDB" id="5565075at2759"/>
<dbReference type="SMART" id="SM00020">
    <property type="entry name" value="Tryp_SPc"/>
    <property type="match status" value="1"/>
</dbReference>
<evidence type="ECO:0000256" key="6">
    <source>
        <dbReference type="ARBA" id="ARBA00022825"/>
    </source>
</evidence>
<dbReference type="InterPro" id="IPR001314">
    <property type="entry name" value="Peptidase_S1A"/>
</dbReference>
<keyword evidence="5 10" id="KW-0378">Hydrolase</keyword>
<feature type="domain" description="Peptidase S1" evidence="12">
    <location>
        <begin position="60"/>
        <end position="296"/>
    </location>
</feature>
<feature type="chain" id="PRO_5030639786" description="Peptidase S1 domain-containing protein" evidence="11">
    <location>
        <begin position="20"/>
        <end position="301"/>
    </location>
</feature>
<dbReference type="AlphaFoldDB" id="A0A7R8UKK3"/>
<dbReference type="InterPro" id="IPR018114">
    <property type="entry name" value="TRYPSIN_HIS"/>
</dbReference>
<dbReference type="InterPro" id="IPR051487">
    <property type="entry name" value="Ser/Thr_Proteases_Immune/Dev"/>
</dbReference>
<dbReference type="FunFam" id="2.40.10.10:FF:000146">
    <property type="entry name" value="Serine protease 53"/>
    <property type="match status" value="1"/>
</dbReference>
<dbReference type="PROSITE" id="PS50240">
    <property type="entry name" value="TRYPSIN_DOM"/>
    <property type="match status" value="1"/>
</dbReference>
<evidence type="ECO:0000256" key="9">
    <source>
        <dbReference type="ARBA" id="ARBA00024195"/>
    </source>
</evidence>
<evidence type="ECO:0000256" key="7">
    <source>
        <dbReference type="ARBA" id="ARBA00023145"/>
    </source>
</evidence>
<dbReference type="InParanoid" id="A0A7R8UKK3"/>
<evidence type="ECO:0000256" key="8">
    <source>
        <dbReference type="ARBA" id="ARBA00023157"/>
    </source>
</evidence>
<keyword evidence="8" id="KW-1015">Disulfide bond</keyword>
<protein>
    <recommendedName>
        <fullName evidence="12">Peptidase S1 domain-containing protein</fullName>
    </recommendedName>
</protein>
<keyword evidence="2" id="KW-0964">Secreted</keyword>
<dbReference type="PROSITE" id="PS00134">
    <property type="entry name" value="TRYPSIN_HIS"/>
    <property type="match status" value="1"/>
</dbReference>
<name>A0A7R8UKK3_HERIL</name>
<sequence>MKCSILLVYILFGLASVLAIESPRKINWNKVRPIDALPAKFHQKWNTNHATLARNPEGRIIGGEEVKRGTYPHQAGLIIDIFSFCGGSLISNLYVMTAAHCTYGAYTVDVYLGAHNIYEDEEEGRLVLTCPYENLIVHAAYDPYSISNDISLIMLPQRITFTDRIQPIRLPTRSEALDDLENLYLTASGWGRDSDSATSISPVLRSVELQVQPVPICKHFFSDIILPSNICTNSGRGQGTCSGDSGGPLIFNKTNTDKYIVGLTSFGSSISCVDAGWPSVFTYVGAYLNWIRDNTDIIIEN</sequence>
<evidence type="ECO:0000256" key="2">
    <source>
        <dbReference type="ARBA" id="ARBA00022525"/>
    </source>
</evidence>
<accession>A0A7R8UKK3</accession>
<evidence type="ECO:0000259" key="12">
    <source>
        <dbReference type="PROSITE" id="PS50240"/>
    </source>
</evidence>
<dbReference type="SUPFAM" id="SSF50494">
    <property type="entry name" value="Trypsin-like serine proteases"/>
    <property type="match status" value="1"/>
</dbReference>
<dbReference type="PRINTS" id="PR00722">
    <property type="entry name" value="CHYMOTRYPSIN"/>
</dbReference>
<dbReference type="PANTHER" id="PTHR24256">
    <property type="entry name" value="TRYPTASE-RELATED"/>
    <property type="match status" value="1"/>
</dbReference>
<feature type="signal peptide" evidence="11">
    <location>
        <begin position="1"/>
        <end position="19"/>
    </location>
</feature>
<keyword evidence="14" id="KW-1185">Reference proteome</keyword>
<evidence type="ECO:0000256" key="1">
    <source>
        <dbReference type="ARBA" id="ARBA00004613"/>
    </source>
</evidence>
<dbReference type="InterPro" id="IPR001254">
    <property type="entry name" value="Trypsin_dom"/>
</dbReference>
<keyword evidence="7" id="KW-0865">Zymogen</keyword>
<dbReference type="EMBL" id="LR899010">
    <property type="protein sequence ID" value="CAD7082339.1"/>
    <property type="molecule type" value="Genomic_DNA"/>
</dbReference>
<keyword evidence="4 11" id="KW-0732">Signal</keyword>
<evidence type="ECO:0000256" key="3">
    <source>
        <dbReference type="ARBA" id="ARBA00022670"/>
    </source>
</evidence>
<keyword evidence="3 10" id="KW-0645">Protease</keyword>
<dbReference type="GO" id="GO:0006508">
    <property type="term" value="P:proteolysis"/>
    <property type="evidence" value="ECO:0007669"/>
    <property type="project" value="UniProtKB-KW"/>
</dbReference>
<gene>
    <name evidence="13" type="ORF">HERILL_LOCUS5377</name>
</gene>
<comment type="subcellular location">
    <subcellularLocation>
        <location evidence="1">Secreted</location>
    </subcellularLocation>
</comment>
<dbReference type="InterPro" id="IPR033116">
    <property type="entry name" value="TRYPSIN_SER"/>
</dbReference>